<feature type="signal peptide" evidence="2">
    <location>
        <begin position="1"/>
        <end position="19"/>
    </location>
</feature>
<dbReference type="Pfam" id="PF16584">
    <property type="entry name" value="LolA_2"/>
    <property type="match status" value="1"/>
</dbReference>
<evidence type="ECO:0008006" key="5">
    <source>
        <dbReference type="Google" id="ProtNLM"/>
    </source>
</evidence>
<evidence type="ECO:0000313" key="3">
    <source>
        <dbReference type="EMBL" id="SCD19350.1"/>
    </source>
</evidence>
<dbReference type="RefSeq" id="WP_076928653.1">
    <property type="nucleotide sequence ID" value="NZ_LT605205.1"/>
</dbReference>
<organism evidence="3 4">
    <name type="scientific">Proteiniphilum saccharofermentans</name>
    <dbReference type="NCBI Taxonomy" id="1642647"/>
    <lineage>
        <taxon>Bacteria</taxon>
        <taxon>Pseudomonadati</taxon>
        <taxon>Bacteroidota</taxon>
        <taxon>Bacteroidia</taxon>
        <taxon>Bacteroidales</taxon>
        <taxon>Dysgonomonadaceae</taxon>
        <taxon>Proteiniphilum</taxon>
    </lineage>
</organism>
<keyword evidence="4" id="KW-1185">Reference proteome</keyword>
<sequence>MKTISSILLIFLLSGYTFAQNSNDAKALLDKAYATYETSGGIRLSFKSTLTDKDGTVYIPQSGEAYIKGDKFKLEMEAMDIWFDGKTQWVLMKDVNEVNISVPTASEIASISPLALLGIYKNGFTLKTPASKTINGRSTHLIDMVPASQNKDFKSITAAIDKESGNIIQVILTMADGMKNKIDISGYNTNHQFSDTLFRFDKNDYPGVEIVDLR</sequence>
<dbReference type="AlphaFoldDB" id="A0A1R3SWL4"/>
<dbReference type="Proteomes" id="UP000187464">
    <property type="component" value="Chromosome I"/>
</dbReference>
<dbReference type="InterPro" id="IPR029046">
    <property type="entry name" value="LolA/LolB/LppX"/>
</dbReference>
<protein>
    <recommendedName>
        <fullName evidence="5">Outer membrane lipoprotein-sorting protein</fullName>
    </recommendedName>
</protein>
<dbReference type="EMBL" id="LT605205">
    <property type="protein sequence ID" value="SCD19350.1"/>
    <property type="molecule type" value="Genomic_DNA"/>
</dbReference>
<dbReference type="PANTHER" id="PTHR35869:SF1">
    <property type="entry name" value="OUTER-MEMBRANE LIPOPROTEIN CARRIER PROTEIN"/>
    <property type="match status" value="1"/>
</dbReference>
<dbReference type="CDD" id="cd16325">
    <property type="entry name" value="LolA"/>
    <property type="match status" value="1"/>
</dbReference>
<name>A0A1R3SWL4_9BACT</name>
<evidence type="ECO:0000256" key="1">
    <source>
        <dbReference type="ARBA" id="ARBA00022729"/>
    </source>
</evidence>
<feature type="chain" id="PRO_5013114038" description="Outer membrane lipoprotein-sorting protein" evidence="2">
    <location>
        <begin position="20"/>
        <end position="214"/>
    </location>
</feature>
<reference evidence="3 4" key="1">
    <citation type="submission" date="2016-08" db="EMBL/GenBank/DDBJ databases">
        <authorList>
            <person name="Seilhamer J.J."/>
        </authorList>
    </citation>
    <scope>NUCLEOTIDE SEQUENCE [LARGE SCALE GENOMIC DNA]</scope>
    <source>
        <strain evidence="3">M3/6</strain>
    </source>
</reference>
<dbReference type="Gene3D" id="2.50.20.10">
    <property type="entry name" value="Lipoprotein localisation LolA/LolB/LppX"/>
    <property type="match status" value="1"/>
</dbReference>
<dbReference type="SUPFAM" id="SSF89392">
    <property type="entry name" value="Prokaryotic lipoproteins and lipoprotein localization factors"/>
    <property type="match status" value="1"/>
</dbReference>
<gene>
    <name evidence="3" type="ORF">PSM36_0520</name>
</gene>
<proteinExistence type="predicted"/>
<evidence type="ECO:0000256" key="2">
    <source>
        <dbReference type="SAM" id="SignalP"/>
    </source>
</evidence>
<evidence type="ECO:0000313" key="4">
    <source>
        <dbReference type="Proteomes" id="UP000187464"/>
    </source>
</evidence>
<dbReference type="PANTHER" id="PTHR35869">
    <property type="entry name" value="OUTER-MEMBRANE LIPOPROTEIN CARRIER PROTEIN"/>
    <property type="match status" value="1"/>
</dbReference>
<dbReference type="KEGG" id="psac:PSM36_0520"/>
<dbReference type="InterPro" id="IPR004564">
    <property type="entry name" value="OM_lipoprot_carrier_LolA-like"/>
</dbReference>
<dbReference type="STRING" id="1642647.PSM36_0520"/>
<keyword evidence="1 2" id="KW-0732">Signal</keyword>
<accession>A0A1R3SWL4</accession>